<dbReference type="EMBL" id="CP008947">
    <property type="protein sequence ID" value="AII09879.1"/>
    <property type="molecule type" value="Genomic_DNA"/>
</dbReference>
<dbReference type="InterPro" id="IPR015424">
    <property type="entry name" value="PyrdxlP-dep_Trfase"/>
</dbReference>
<dbReference type="Proteomes" id="UP000028488">
    <property type="component" value="Chromosome"/>
</dbReference>
<proteinExistence type="inferred from homology"/>
<protein>
    <submittedName>
        <fullName evidence="7">Aminotransferase</fullName>
    </submittedName>
</protein>
<comment type="similarity">
    <text evidence="5">Belongs to the class-II pyridoxal-phosphate-dependent aminotransferase family.</text>
</comment>
<sequence length="349" mass="36789">MTTPTLAGPGVRFDLALSENPFAPLPSVLDALDGVMRRAHRYPEFLPDRLIEVIADHEGLDADQVVVGAGATGVALQIMRSVAGPGQRIVFTAPTFDGYPIMARIAALDAVPIPILPDGGQDLAAMAAAIDDRTRLVVVCRPHNPTGTLVGTAELAEFLRRVPKRVVVVLDEAYVEFVDRRLALDVHRIIAEHPNVVFLRTFSKAYGLAGLRIGFGFANAALARTIRTLQLPFGMGGAAVPAVTASYAAEGQLRARVAAIVAERDELWRSVRAAGIPVPRSHANFLYIPGEAVGDALARAGIHARTYPNGDARIAVGNPDAGRAVIDALRPTVPGTAAARCGSASTGRA</sequence>
<dbReference type="RefSeq" id="WP_037226442.1">
    <property type="nucleotide sequence ID" value="NZ_CP008947.1"/>
</dbReference>
<dbReference type="GO" id="GO:0008483">
    <property type="term" value="F:transaminase activity"/>
    <property type="evidence" value="ECO:0007669"/>
    <property type="project" value="UniProtKB-KW"/>
</dbReference>
<keyword evidence="2 7" id="KW-0032">Aminotransferase</keyword>
<feature type="domain" description="Aminotransferase class I/classII large" evidence="6">
    <location>
        <begin position="14"/>
        <end position="292"/>
    </location>
</feature>
<dbReference type="PANTHER" id="PTHR43643">
    <property type="entry name" value="HISTIDINOL-PHOSPHATE AMINOTRANSFERASE 2"/>
    <property type="match status" value="1"/>
</dbReference>
<dbReference type="CDD" id="cd00609">
    <property type="entry name" value="AAT_like"/>
    <property type="match status" value="1"/>
</dbReference>
<keyword evidence="4 5" id="KW-0663">Pyridoxal phosphate</keyword>
<evidence type="ECO:0000256" key="3">
    <source>
        <dbReference type="ARBA" id="ARBA00022679"/>
    </source>
</evidence>
<dbReference type="PROSITE" id="PS00599">
    <property type="entry name" value="AA_TRANSFER_CLASS_2"/>
    <property type="match status" value="1"/>
</dbReference>
<dbReference type="InterPro" id="IPR050106">
    <property type="entry name" value="HistidinolP_aminotransfase"/>
</dbReference>
<name>A0A076F286_RHOOP</name>
<keyword evidence="3 7" id="KW-0808">Transferase</keyword>
<reference evidence="7 8" key="1">
    <citation type="submission" date="2014-07" db="EMBL/GenBank/DDBJ databases">
        <title>Genome Sequence of Rhodococcus opacus Strain R7, a Biodegrader of Mono- and Polycyclic Aromatic Hydrocarbons.</title>
        <authorList>
            <person name="Di Gennaro P."/>
            <person name="Zampolli J."/>
            <person name="Presti I."/>
            <person name="Cappelletti M."/>
            <person name="D'Ursi P."/>
            <person name="Orro A."/>
            <person name="Mezzelani A."/>
            <person name="Milanesi L."/>
        </authorList>
    </citation>
    <scope>NUCLEOTIDE SEQUENCE [LARGE SCALE GENOMIC DNA]</scope>
    <source>
        <strain evidence="7 8">R7</strain>
    </source>
</reference>
<comment type="cofactor">
    <cofactor evidence="1 5">
        <name>pyridoxal 5'-phosphate</name>
        <dbReference type="ChEBI" id="CHEBI:597326"/>
    </cofactor>
</comment>
<evidence type="ECO:0000256" key="4">
    <source>
        <dbReference type="ARBA" id="ARBA00022898"/>
    </source>
</evidence>
<evidence type="ECO:0000313" key="8">
    <source>
        <dbReference type="Proteomes" id="UP000028488"/>
    </source>
</evidence>
<evidence type="ECO:0000256" key="5">
    <source>
        <dbReference type="RuleBase" id="RU003693"/>
    </source>
</evidence>
<dbReference type="Gene3D" id="3.40.640.10">
    <property type="entry name" value="Type I PLP-dependent aspartate aminotransferase-like (Major domain)"/>
    <property type="match status" value="1"/>
</dbReference>
<dbReference type="Pfam" id="PF00155">
    <property type="entry name" value="Aminotran_1_2"/>
    <property type="match status" value="1"/>
</dbReference>
<organism evidence="7 8">
    <name type="scientific">Rhodococcus opacus</name>
    <name type="common">Nocardia opaca</name>
    <dbReference type="NCBI Taxonomy" id="37919"/>
    <lineage>
        <taxon>Bacteria</taxon>
        <taxon>Bacillati</taxon>
        <taxon>Actinomycetota</taxon>
        <taxon>Actinomycetes</taxon>
        <taxon>Mycobacteriales</taxon>
        <taxon>Nocardiaceae</taxon>
        <taxon>Rhodococcus</taxon>
    </lineage>
</organism>
<dbReference type="eggNOG" id="COG0079">
    <property type="taxonomic scope" value="Bacteria"/>
</dbReference>
<gene>
    <name evidence="7" type="ORF">EP51_36660</name>
</gene>
<dbReference type="SUPFAM" id="SSF53383">
    <property type="entry name" value="PLP-dependent transferases"/>
    <property type="match status" value="1"/>
</dbReference>
<evidence type="ECO:0000256" key="2">
    <source>
        <dbReference type="ARBA" id="ARBA00022576"/>
    </source>
</evidence>
<evidence type="ECO:0000313" key="7">
    <source>
        <dbReference type="EMBL" id="AII09879.1"/>
    </source>
</evidence>
<evidence type="ECO:0000259" key="6">
    <source>
        <dbReference type="Pfam" id="PF00155"/>
    </source>
</evidence>
<dbReference type="Gene3D" id="3.90.1150.10">
    <property type="entry name" value="Aspartate Aminotransferase, domain 1"/>
    <property type="match status" value="1"/>
</dbReference>
<accession>A0A076F286</accession>
<dbReference type="InterPro" id="IPR015421">
    <property type="entry name" value="PyrdxlP-dep_Trfase_major"/>
</dbReference>
<dbReference type="InterPro" id="IPR001917">
    <property type="entry name" value="Aminotrans_II_pyridoxalP_BS"/>
</dbReference>
<dbReference type="AlphaFoldDB" id="A0A076F286"/>
<evidence type="ECO:0000256" key="1">
    <source>
        <dbReference type="ARBA" id="ARBA00001933"/>
    </source>
</evidence>
<dbReference type="PANTHER" id="PTHR43643:SF3">
    <property type="entry name" value="HISTIDINOL-PHOSPHATE AMINOTRANSFERASE"/>
    <property type="match status" value="1"/>
</dbReference>
<dbReference type="InterPro" id="IPR004839">
    <property type="entry name" value="Aminotransferase_I/II_large"/>
</dbReference>
<dbReference type="GO" id="GO:0030170">
    <property type="term" value="F:pyridoxal phosphate binding"/>
    <property type="evidence" value="ECO:0007669"/>
    <property type="project" value="InterPro"/>
</dbReference>
<dbReference type="InterPro" id="IPR015422">
    <property type="entry name" value="PyrdxlP-dep_Trfase_small"/>
</dbReference>